<evidence type="ECO:0000256" key="1">
    <source>
        <dbReference type="SAM" id="SignalP"/>
    </source>
</evidence>
<evidence type="ECO:0000313" key="2">
    <source>
        <dbReference type="Proteomes" id="UP000818029"/>
    </source>
</evidence>
<organism evidence="2 3">
    <name type="scientific">Gossypium hirsutum</name>
    <name type="common">Upland cotton</name>
    <name type="synonym">Gossypium mexicanum</name>
    <dbReference type="NCBI Taxonomy" id="3635"/>
    <lineage>
        <taxon>Eukaryota</taxon>
        <taxon>Viridiplantae</taxon>
        <taxon>Streptophyta</taxon>
        <taxon>Embryophyta</taxon>
        <taxon>Tracheophyta</taxon>
        <taxon>Spermatophyta</taxon>
        <taxon>Magnoliopsida</taxon>
        <taxon>eudicotyledons</taxon>
        <taxon>Gunneridae</taxon>
        <taxon>Pentapetalae</taxon>
        <taxon>rosids</taxon>
        <taxon>malvids</taxon>
        <taxon>Malvales</taxon>
        <taxon>Malvaceae</taxon>
        <taxon>Malvoideae</taxon>
        <taxon>Gossypium</taxon>
    </lineage>
</organism>
<evidence type="ECO:0000313" key="3">
    <source>
        <dbReference type="RefSeq" id="XP_016724892.1"/>
    </source>
</evidence>
<feature type="signal peptide" evidence="1">
    <location>
        <begin position="1"/>
        <end position="19"/>
    </location>
</feature>
<dbReference type="PaxDb" id="3635-A0A1U8MDH4"/>
<keyword evidence="1" id="KW-0732">Signal</keyword>
<dbReference type="KEGG" id="ghi:107936654"/>
<proteinExistence type="predicted"/>
<dbReference type="AlphaFoldDB" id="A0A1U8MDH4"/>
<feature type="chain" id="PRO_5010577459" evidence="1">
    <location>
        <begin position="20"/>
        <end position="158"/>
    </location>
</feature>
<reference evidence="3" key="2">
    <citation type="submission" date="2025-08" db="UniProtKB">
        <authorList>
            <consortium name="RefSeq"/>
        </authorList>
    </citation>
    <scope>IDENTIFICATION</scope>
</reference>
<protein>
    <submittedName>
        <fullName evidence="3">Uncharacterized protein isoform X1</fullName>
    </submittedName>
</protein>
<sequence>MALLLLLYIISFLLRTLLHYPPLVRFLGVFSHLHHRFKGRTLFTQIIPHIERDKAMAQPAMTRVHLFITVKQWNLAISAHLSTMEAKNIILQSSKPLMLPYISGRKGKKVIPLESILMVLQGAIGGRAHCITNVSIQNNANVSTQGMVELDQPYYYGQ</sequence>
<reference evidence="2" key="1">
    <citation type="journal article" date="2020" name="Nat. Genet.">
        <title>Genomic diversifications of five Gossypium allopolyploid species and their impact on cotton improvement.</title>
        <authorList>
            <person name="Chen Z.J."/>
            <person name="Sreedasyam A."/>
            <person name="Ando A."/>
            <person name="Song Q."/>
            <person name="De Santiago L.M."/>
            <person name="Hulse-Kemp A.M."/>
            <person name="Ding M."/>
            <person name="Ye W."/>
            <person name="Kirkbride R.C."/>
            <person name="Jenkins J."/>
            <person name="Plott C."/>
            <person name="Lovell J."/>
            <person name="Lin Y.M."/>
            <person name="Vaughn R."/>
            <person name="Liu B."/>
            <person name="Simpson S."/>
            <person name="Scheffler B.E."/>
            <person name="Wen L."/>
            <person name="Saski C.A."/>
            <person name="Grover C.E."/>
            <person name="Hu G."/>
            <person name="Conover J.L."/>
            <person name="Carlson J.W."/>
            <person name="Shu S."/>
            <person name="Boston L.B."/>
            <person name="Williams M."/>
            <person name="Peterson D.G."/>
            <person name="McGee K."/>
            <person name="Jones D.C."/>
            <person name="Wendel J.F."/>
            <person name="Stelly D.M."/>
            <person name="Grimwood J."/>
            <person name="Schmutz J."/>
        </authorList>
    </citation>
    <scope>NUCLEOTIDE SEQUENCE [LARGE SCALE GENOMIC DNA]</scope>
    <source>
        <strain evidence="2">cv. TM-1</strain>
    </source>
</reference>
<accession>A0A1U8MDH4</accession>
<gene>
    <name evidence="3" type="primary">LOC107936654</name>
</gene>
<dbReference type="Proteomes" id="UP000818029">
    <property type="component" value="Chromosome A10"/>
</dbReference>
<dbReference type="RefSeq" id="XP_016724892.1">
    <property type="nucleotide sequence ID" value="XM_016869403.2"/>
</dbReference>
<name>A0A1U8MDH4_GOSHI</name>
<dbReference type="GeneID" id="107936654"/>
<keyword evidence="2" id="KW-1185">Reference proteome</keyword>